<feature type="transmembrane region" description="Helical" evidence="1">
    <location>
        <begin position="12"/>
        <end position="28"/>
    </location>
</feature>
<dbReference type="EMBL" id="JACHMJ010000001">
    <property type="protein sequence ID" value="MBB5843091.1"/>
    <property type="molecule type" value="Genomic_DNA"/>
</dbReference>
<feature type="transmembrane region" description="Helical" evidence="1">
    <location>
        <begin position="114"/>
        <end position="132"/>
    </location>
</feature>
<evidence type="ECO:0000313" key="2">
    <source>
        <dbReference type="EMBL" id="MBB5843091.1"/>
    </source>
</evidence>
<dbReference type="NCBIfam" id="NF038065">
    <property type="entry name" value="Pr6Pr"/>
    <property type="match status" value="1"/>
</dbReference>
<sequence>MSARKAVGAARLVFALVCLVALIFRFLWGLGSATFTAGNFFAYLTMQSNIAFLLVCVVGGIVALRTETDPHWLTNLHALVLSWILVAGIVFAILVQQAGERQFQIEVPWSDQVLHFYLPAAALVEWVFGVGRGRAQWRYLGVVVGYPVVWGIITLVRGAFVGWYPYFFLDPGQVTDPVELAVYCGVALSAFAIVGTGVFALSRRISVAP</sequence>
<reference evidence="2 3" key="1">
    <citation type="submission" date="2020-08" db="EMBL/GenBank/DDBJ databases">
        <title>Sequencing the genomes of 1000 actinobacteria strains.</title>
        <authorList>
            <person name="Klenk H.-P."/>
        </authorList>
    </citation>
    <scope>NUCLEOTIDE SEQUENCE [LARGE SCALE GENOMIC DNA]</scope>
    <source>
        <strain evidence="2 3">DSM 105784</strain>
    </source>
</reference>
<dbReference type="AlphaFoldDB" id="A0A841AMW6"/>
<feature type="transmembrane region" description="Helical" evidence="1">
    <location>
        <begin position="139"/>
        <end position="160"/>
    </location>
</feature>
<keyword evidence="1" id="KW-0472">Membrane</keyword>
<dbReference type="Proteomes" id="UP000536685">
    <property type="component" value="Unassembled WGS sequence"/>
</dbReference>
<feature type="transmembrane region" description="Helical" evidence="1">
    <location>
        <begin position="76"/>
        <end position="94"/>
    </location>
</feature>
<evidence type="ECO:0000256" key="1">
    <source>
        <dbReference type="SAM" id="Phobius"/>
    </source>
</evidence>
<gene>
    <name evidence="2" type="ORF">HD599_001414</name>
</gene>
<organism evidence="2 3">
    <name type="scientific">Conyzicola lurida</name>
    <dbReference type="NCBI Taxonomy" id="1172621"/>
    <lineage>
        <taxon>Bacteria</taxon>
        <taxon>Bacillati</taxon>
        <taxon>Actinomycetota</taxon>
        <taxon>Actinomycetes</taxon>
        <taxon>Micrococcales</taxon>
        <taxon>Microbacteriaceae</taxon>
        <taxon>Conyzicola</taxon>
    </lineage>
</organism>
<keyword evidence="3" id="KW-1185">Reference proteome</keyword>
<proteinExistence type="predicted"/>
<feature type="transmembrane region" description="Helical" evidence="1">
    <location>
        <begin position="40"/>
        <end position="64"/>
    </location>
</feature>
<protein>
    <recommendedName>
        <fullName evidence="4">FAR-17a/AIG1-like protein</fullName>
    </recommendedName>
</protein>
<keyword evidence="1" id="KW-0812">Transmembrane</keyword>
<name>A0A841AMW6_9MICO</name>
<keyword evidence="1" id="KW-1133">Transmembrane helix</keyword>
<feature type="transmembrane region" description="Helical" evidence="1">
    <location>
        <begin position="180"/>
        <end position="201"/>
    </location>
</feature>
<evidence type="ECO:0000313" key="3">
    <source>
        <dbReference type="Proteomes" id="UP000536685"/>
    </source>
</evidence>
<accession>A0A841AMW6</accession>
<comment type="caution">
    <text evidence="2">The sequence shown here is derived from an EMBL/GenBank/DDBJ whole genome shotgun (WGS) entry which is preliminary data.</text>
</comment>
<dbReference type="InterPro" id="IPR049713">
    <property type="entry name" value="Pr6Pr-like"/>
</dbReference>
<dbReference type="RefSeq" id="WP_184235240.1">
    <property type="nucleotide sequence ID" value="NZ_JACHMJ010000001.1"/>
</dbReference>
<evidence type="ECO:0008006" key="4">
    <source>
        <dbReference type="Google" id="ProtNLM"/>
    </source>
</evidence>